<reference evidence="1 2" key="1">
    <citation type="submission" date="2023-11" db="EMBL/GenBank/DDBJ databases">
        <authorList>
            <person name="Okamura Y."/>
        </authorList>
    </citation>
    <scope>NUCLEOTIDE SEQUENCE [LARGE SCALE GENOMIC DNA]</scope>
</reference>
<proteinExistence type="predicted"/>
<sequence>MYSNEFRPYFILIKKEEEKGDKFARVTMEVKHRATKEALNPFTKKTVYTQTYPTKLIPAAPRKACCYYCSA</sequence>
<evidence type="ECO:0000313" key="2">
    <source>
        <dbReference type="Proteomes" id="UP001497472"/>
    </source>
</evidence>
<protein>
    <submittedName>
        <fullName evidence="1">Uncharacterized protein</fullName>
    </submittedName>
</protein>
<keyword evidence="2" id="KW-1185">Reference proteome</keyword>
<gene>
    <name evidence="1" type="ORF">LNINA_LOCUS13051</name>
</gene>
<name>A0AAV1JXT7_9NEOP</name>
<dbReference type="AlphaFoldDB" id="A0AAV1JXT7"/>
<evidence type="ECO:0000313" key="1">
    <source>
        <dbReference type="EMBL" id="CAK1554113.1"/>
    </source>
</evidence>
<accession>A0AAV1JXT7</accession>
<comment type="caution">
    <text evidence="1">The sequence shown here is derived from an EMBL/GenBank/DDBJ whole genome shotgun (WGS) entry which is preliminary data.</text>
</comment>
<organism evidence="1 2">
    <name type="scientific">Leptosia nina</name>
    <dbReference type="NCBI Taxonomy" id="320188"/>
    <lineage>
        <taxon>Eukaryota</taxon>
        <taxon>Metazoa</taxon>
        <taxon>Ecdysozoa</taxon>
        <taxon>Arthropoda</taxon>
        <taxon>Hexapoda</taxon>
        <taxon>Insecta</taxon>
        <taxon>Pterygota</taxon>
        <taxon>Neoptera</taxon>
        <taxon>Endopterygota</taxon>
        <taxon>Lepidoptera</taxon>
        <taxon>Glossata</taxon>
        <taxon>Ditrysia</taxon>
        <taxon>Papilionoidea</taxon>
        <taxon>Pieridae</taxon>
        <taxon>Pierinae</taxon>
        <taxon>Leptosia</taxon>
    </lineage>
</organism>
<dbReference type="Proteomes" id="UP001497472">
    <property type="component" value="Unassembled WGS sequence"/>
</dbReference>
<dbReference type="EMBL" id="CAVLEF010000265">
    <property type="protein sequence ID" value="CAK1554113.1"/>
    <property type="molecule type" value="Genomic_DNA"/>
</dbReference>